<dbReference type="GO" id="GO:0003735">
    <property type="term" value="F:structural constituent of ribosome"/>
    <property type="evidence" value="ECO:0007669"/>
    <property type="project" value="TreeGrafter"/>
</dbReference>
<dbReference type="InterPro" id="IPR012340">
    <property type="entry name" value="NA-bd_OB-fold"/>
</dbReference>
<dbReference type="SUPFAM" id="SSF50249">
    <property type="entry name" value="Nucleic acid-binding proteins"/>
    <property type="match status" value="1"/>
</dbReference>
<evidence type="ECO:0000313" key="3">
    <source>
        <dbReference type="Proteomes" id="UP001178507"/>
    </source>
</evidence>
<accession>A0AA36N702</accession>
<dbReference type="GO" id="GO:0003729">
    <property type="term" value="F:mRNA binding"/>
    <property type="evidence" value="ECO:0007669"/>
    <property type="project" value="TreeGrafter"/>
</dbReference>
<feature type="domain" description="S1 motif" evidence="1">
    <location>
        <begin position="79"/>
        <end position="153"/>
    </location>
</feature>
<name>A0AA36N702_9DINO</name>
<reference evidence="2" key="1">
    <citation type="submission" date="2023-08" db="EMBL/GenBank/DDBJ databases">
        <authorList>
            <person name="Chen Y."/>
            <person name="Shah S."/>
            <person name="Dougan E. K."/>
            <person name="Thang M."/>
            <person name="Chan C."/>
        </authorList>
    </citation>
    <scope>NUCLEOTIDE SEQUENCE</scope>
</reference>
<dbReference type="Gene3D" id="2.40.50.140">
    <property type="entry name" value="Nucleic acid-binding proteins"/>
    <property type="match status" value="1"/>
</dbReference>
<dbReference type="SMART" id="SM00316">
    <property type="entry name" value="S1"/>
    <property type="match status" value="1"/>
</dbReference>
<dbReference type="PROSITE" id="PS50126">
    <property type="entry name" value="S1"/>
    <property type="match status" value="1"/>
</dbReference>
<comment type="caution">
    <text evidence="2">The sequence shown here is derived from an EMBL/GenBank/DDBJ whole genome shotgun (WGS) entry which is preliminary data.</text>
</comment>
<proteinExistence type="predicted"/>
<gene>
    <name evidence="2" type="ORF">EVOR1521_LOCUS19441</name>
</gene>
<dbReference type="InterPro" id="IPR050437">
    <property type="entry name" value="Ribos_protein_bS1-like"/>
</dbReference>
<dbReference type="InterPro" id="IPR003029">
    <property type="entry name" value="S1_domain"/>
</dbReference>
<dbReference type="PANTHER" id="PTHR10724:SF10">
    <property type="entry name" value="S1 RNA-BINDING DOMAIN-CONTAINING PROTEIN 1"/>
    <property type="match status" value="1"/>
</dbReference>
<dbReference type="AlphaFoldDB" id="A0AA36N702"/>
<dbReference type="Proteomes" id="UP001178507">
    <property type="component" value="Unassembled WGS sequence"/>
</dbReference>
<sequence>MCFILPSPAELAPRKVCSSVALAASMPGSRGNKATVEEYEMPPTSFASEGAKISVISSEMLEPPAVSTPRTPVEELCLGTTLTGYISDVDHAGAFVDIGAEVEGLVHKSVMSDDFLEDPRRSFKVGQEVQATVVNIVFQTRRPERSVGTLPLRSTEASSLLYLSLAPSKMRLRPSRPEGFDLEVGQRHSGIVSYVQDKGAHVILGDARGGVGHEGGWSLKVWLGWRSATSMNLAKQVQQWPKQPSH</sequence>
<dbReference type="PANTHER" id="PTHR10724">
    <property type="entry name" value="30S RIBOSOMAL PROTEIN S1"/>
    <property type="match status" value="1"/>
</dbReference>
<protein>
    <recommendedName>
        <fullName evidence="1">S1 motif domain-containing protein</fullName>
    </recommendedName>
</protein>
<dbReference type="GO" id="GO:0006412">
    <property type="term" value="P:translation"/>
    <property type="evidence" value="ECO:0007669"/>
    <property type="project" value="TreeGrafter"/>
</dbReference>
<evidence type="ECO:0000313" key="2">
    <source>
        <dbReference type="EMBL" id="CAJ1394879.1"/>
    </source>
</evidence>
<keyword evidence="3" id="KW-1185">Reference proteome</keyword>
<evidence type="ECO:0000259" key="1">
    <source>
        <dbReference type="PROSITE" id="PS50126"/>
    </source>
</evidence>
<dbReference type="EMBL" id="CAUJNA010002979">
    <property type="protein sequence ID" value="CAJ1394879.1"/>
    <property type="molecule type" value="Genomic_DNA"/>
</dbReference>
<dbReference type="Pfam" id="PF00575">
    <property type="entry name" value="S1"/>
    <property type="match status" value="1"/>
</dbReference>
<organism evidence="2 3">
    <name type="scientific">Effrenium voratum</name>
    <dbReference type="NCBI Taxonomy" id="2562239"/>
    <lineage>
        <taxon>Eukaryota</taxon>
        <taxon>Sar</taxon>
        <taxon>Alveolata</taxon>
        <taxon>Dinophyceae</taxon>
        <taxon>Suessiales</taxon>
        <taxon>Symbiodiniaceae</taxon>
        <taxon>Effrenium</taxon>
    </lineage>
</organism>